<dbReference type="GO" id="GO:0005737">
    <property type="term" value="C:cytoplasm"/>
    <property type="evidence" value="ECO:0007669"/>
    <property type="project" value="TreeGrafter"/>
</dbReference>
<evidence type="ECO:0000313" key="2">
    <source>
        <dbReference type="EMBL" id="EHP94843.1"/>
    </source>
</evidence>
<dbReference type="Pfam" id="PF00149">
    <property type="entry name" value="Metallophos"/>
    <property type="match status" value="1"/>
</dbReference>
<dbReference type="AlphaFoldDB" id="H1KC26"/>
<dbReference type="InterPro" id="IPR050126">
    <property type="entry name" value="Ap4A_hydrolase"/>
</dbReference>
<comment type="caution">
    <text evidence="2">The sequence shown here is derived from an EMBL/GenBank/DDBJ whole genome shotgun (WGS) entry which is preliminary data.</text>
</comment>
<organism evidence="2 3">
    <name type="scientific">Methylorubrum extorquens DSM 13060</name>
    <dbReference type="NCBI Taxonomy" id="882800"/>
    <lineage>
        <taxon>Bacteria</taxon>
        <taxon>Pseudomonadati</taxon>
        <taxon>Pseudomonadota</taxon>
        <taxon>Alphaproteobacteria</taxon>
        <taxon>Hyphomicrobiales</taxon>
        <taxon>Methylobacteriaceae</taxon>
        <taxon>Methylorubrum</taxon>
    </lineage>
</organism>
<dbReference type="CDD" id="cd00144">
    <property type="entry name" value="MPP_PPP_family"/>
    <property type="match status" value="1"/>
</dbReference>
<dbReference type="GO" id="GO:0016791">
    <property type="term" value="F:phosphatase activity"/>
    <property type="evidence" value="ECO:0007669"/>
    <property type="project" value="TreeGrafter"/>
</dbReference>
<gene>
    <name evidence="2" type="ORF">MetexDRAFT_0188</name>
</gene>
<proteinExistence type="predicted"/>
<feature type="domain" description="Calcineurin-like phosphoesterase" evidence="1">
    <location>
        <begin position="3"/>
        <end position="171"/>
    </location>
</feature>
<dbReference type="InterPro" id="IPR004843">
    <property type="entry name" value="Calcineurin-like_PHP"/>
</dbReference>
<dbReference type="SUPFAM" id="SSF56300">
    <property type="entry name" value="Metallo-dependent phosphatases"/>
    <property type="match status" value="1"/>
</dbReference>
<dbReference type="PANTHER" id="PTHR42850:SF4">
    <property type="entry name" value="ZINC-DEPENDENT ENDOPOLYPHOSPHATASE"/>
    <property type="match status" value="1"/>
</dbReference>
<evidence type="ECO:0000259" key="1">
    <source>
        <dbReference type="Pfam" id="PF00149"/>
    </source>
</evidence>
<dbReference type="RefSeq" id="WP_003596254.1">
    <property type="nucleotide sequence ID" value="NZ_AGJK01000003.1"/>
</dbReference>
<protein>
    <submittedName>
        <fullName evidence="2">Metallophosphoesterase</fullName>
    </submittedName>
</protein>
<dbReference type="GO" id="GO:0008803">
    <property type="term" value="F:bis(5'-nucleosyl)-tetraphosphatase (symmetrical) activity"/>
    <property type="evidence" value="ECO:0007669"/>
    <property type="project" value="TreeGrafter"/>
</dbReference>
<dbReference type="GO" id="GO:0110154">
    <property type="term" value="P:RNA decapping"/>
    <property type="evidence" value="ECO:0007669"/>
    <property type="project" value="TreeGrafter"/>
</dbReference>
<name>H1KC26_METEX</name>
<dbReference type="PANTHER" id="PTHR42850">
    <property type="entry name" value="METALLOPHOSPHOESTERASE"/>
    <property type="match status" value="1"/>
</dbReference>
<evidence type="ECO:0000313" key="3">
    <source>
        <dbReference type="Proteomes" id="UP000004382"/>
    </source>
</evidence>
<reference evidence="2 3" key="1">
    <citation type="submission" date="2011-09" db="EMBL/GenBank/DDBJ databases">
        <title>The draft genome of Methylobacterium extorquens DSM 13060.</title>
        <authorList>
            <consortium name="US DOE Joint Genome Institute (JGI-PGF)"/>
            <person name="Lucas S."/>
            <person name="Han J."/>
            <person name="Lapidus A."/>
            <person name="Cheng J.-F."/>
            <person name="Goodwin L."/>
            <person name="Pitluck S."/>
            <person name="Peters L."/>
            <person name="Land M.L."/>
            <person name="Hauser L."/>
            <person name="Koskimaki J."/>
            <person name="Halonen O."/>
            <person name="Pirttila A."/>
            <person name="Frank C."/>
            <person name="Woyke T.J."/>
        </authorList>
    </citation>
    <scope>NUCLEOTIDE SEQUENCE [LARGE SCALE GENOMIC DNA]</scope>
    <source>
        <strain evidence="2 3">DSM 13060</strain>
    </source>
</reference>
<dbReference type="InterPro" id="IPR029052">
    <property type="entry name" value="Metallo-depent_PP-like"/>
</dbReference>
<dbReference type="EMBL" id="AGJK01000003">
    <property type="protein sequence ID" value="EHP94843.1"/>
    <property type="molecule type" value="Genomic_DNA"/>
</dbReference>
<sequence length="221" mass="23900">MGRTYAIGDIHGRFDLFTLAVTEITARGGGKVVFLGDYVDRGPQSREVLEALIAGPPAGQEWVCLKGNHEDMMVETITAPLEPDWWIGNGGAATVASYGGQIPLAHVRWAASLPLSHETRYRVFCHAGGDPTLDIADQTEKSLIWFRCKRDFDYGLDGKHVVHGHTPFKDGPVCLPNRTNLDTGAYATGRLSVAVFDDAEPGGPLEVFSVTLSTPHRAEGA</sequence>
<dbReference type="PATRIC" id="fig|882800.3.peg.179"/>
<dbReference type="Gene3D" id="3.60.21.10">
    <property type="match status" value="1"/>
</dbReference>
<accession>H1KC26</accession>
<dbReference type="Proteomes" id="UP000004382">
    <property type="component" value="Unassembled WGS sequence"/>
</dbReference>